<evidence type="ECO:0000256" key="10">
    <source>
        <dbReference type="ARBA" id="ARBA00023295"/>
    </source>
</evidence>
<dbReference type="PANTHER" id="PTHR34135">
    <property type="entry name" value="LYSOZYME"/>
    <property type="match status" value="1"/>
</dbReference>
<sequence length="232" mass="24857">MKFSTTSLVAFYLGLAAASPIEPRTTVQGFDISSYQPNVDFKAAYAAGARFVIIKATEGTTTIDSTFSKHYTGATAAGLIRGGYHFAHPSSSSGATQAEYFLAHGGGWSSDGRTLPGMLDIEYNPSGATCYGLSHASMVAWVKDFSNTYHAKTGAYPMIYSTADWWNQCTGNSAEFHTTNPLVLARYGSSPGTIPGGWPFETIWQNADSYKYGGDSDIFNGSLDQLKKIAKG</sequence>
<evidence type="ECO:0000256" key="1">
    <source>
        <dbReference type="ARBA" id="ARBA00000632"/>
    </source>
</evidence>
<dbReference type="GO" id="GO:0016052">
    <property type="term" value="P:carbohydrate catabolic process"/>
    <property type="evidence" value="ECO:0007669"/>
    <property type="project" value="TreeGrafter"/>
</dbReference>
<evidence type="ECO:0000256" key="14">
    <source>
        <dbReference type="SAM" id="SignalP"/>
    </source>
</evidence>
<comment type="catalytic activity">
    <reaction evidence="1">
        <text>Hydrolysis of (1-&gt;4)-beta-linkages between N-acetylmuramic acid and N-acetyl-D-glucosamine residues in a peptidoglycan and between N-acetyl-D-glucosamine residues in chitodextrins.</text>
        <dbReference type="EC" id="3.2.1.17"/>
    </reaction>
</comment>
<dbReference type="PROSITE" id="PS51904">
    <property type="entry name" value="GLYCOSYL_HYDROL_F25_2"/>
    <property type="match status" value="1"/>
</dbReference>
<evidence type="ECO:0000256" key="5">
    <source>
        <dbReference type="ARBA" id="ARBA00022525"/>
    </source>
</evidence>
<evidence type="ECO:0000313" key="16">
    <source>
        <dbReference type="Proteomes" id="UP000054321"/>
    </source>
</evidence>
<keyword evidence="8 15" id="KW-0378">Hydrolase</keyword>
<feature type="chain" id="PRO_5002176944" description="N,O-diacetylmuramidase" evidence="14">
    <location>
        <begin position="19"/>
        <end position="232"/>
    </location>
</feature>
<dbReference type="GO" id="GO:0005576">
    <property type="term" value="C:extracellular region"/>
    <property type="evidence" value="ECO:0007669"/>
    <property type="project" value="UniProtKB-SubCell"/>
</dbReference>
<dbReference type="InterPro" id="IPR018077">
    <property type="entry name" value="Glyco_hydro_fam25_subgr"/>
</dbReference>
<evidence type="ECO:0000256" key="4">
    <source>
        <dbReference type="ARBA" id="ARBA00012732"/>
    </source>
</evidence>
<name>A0A0C3E231_OIDMZ</name>
<dbReference type="GO" id="GO:0031640">
    <property type="term" value="P:killing of cells of another organism"/>
    <property type="evidence" value="ECO:0007669"/>
    <property type="project" value="UniProtKB-KW"/>
</dbReference>
<reference evidence="15 16" key="1">
    <citation type="submission" date="2014-04" db="EMBL/GenBank/DDBJ databases">
        <authorList>
            <consortium name="DOE Joint Genome Institute"/>
            <person name="Kuo A."/>
            <person name="Martino E."/>
            <person name="Perotto S."/>
            <person name="Kohler A."/>
            <person name="Nagy L.G."/>
            <person name="Floudas D."/>
            <person name="Copeland A."/>
            <person name="Barry K.W."/>
            <person name="Cichocki N."/>
            <person name="Veneault-Fourrey C."/>
            <person name="LaButti K."/>
            <person name="Lindquist E.A."/>
            <person name="Lipzen A."/>
            <person name="Lundell T."/>
            <person name="Morin E."/>
            <person name="Murat C."/>
            <person name="Sun H."/>
            <person name="Tunlid A."/>
            <person name="Henrissat B."/>
            <person name="Grigoriev I.V."/>
            <person name="Hibbett D.S."/>
            <person name="Martin F."/>
            <person name="Nordberg H.P."/>
            <person name="Cantor M.N."/>
            <person name="Hua S.X."/>
        </authorList>
    </citation>
    <scope>NUCLEOTIDE SEQUENCE [LARGE SCALE GENOMIC DNA]</scope>
    <source>
        <strain evidence="15 16">Zn</strain>
    </source>
</reference>
<dbReference type="InParanoid" id="A0A0C3E231"/>
<dbReference type="AlphaFoldDB" id="A0A0C3E231"/>
<gene>
    <name evidence="15" type="ORF">OIDMADRAFT_187693</name>
</gene>
<keyword evidence="6" id="KW-0929">Antimicrobial</keyword>
<evidence type="ECO:0000256" key="9">
    <source>
        <dbReference type="ARBA" id="ARBA00023157"/>
    </source>
</evidence>
<proteinExistence type="inferred from homology"/>
<evidence type="ECO:0000256" key="12">
    <source>
        <dbReference type="ARBA" id="ARBA00073159"/>
    </source>
</evidence>
<dbReference type="OrthoDB" id="6590422at2759"/>
<dbReference type="SMART" id="SM00641">
    <property type="entry name" value="Glyco_25"/>
    <property type="match status" value="1"/>
</dbReference>
<protein>
    <recommendedName>
        <fullName evidence="12">N,O-diacetylmuramidase</fullName>
        <ecNumber evidence="4">3.2.1.17</ecNumber>
    </recommendedName>
    <alternativeName>
        <fullName evidence="13">Lysozyme CH</fullName>
    </alternativeName>
</protein>
<keyword evidence="14" id="KW-0732">Signal</keyword>
<dbReference type="InterPro" id="IPR017853">
    <property type="entry name" value="GH"/>
</dbReference>
<dbReference type="FunFam" id="3.20.20.80:FF:000060">
    <property type="entry name" value="Lysozyme M1"/>
    <property type="match status" value="1"/>
</dbReference>
<dbReference type="PANTHER" id="PTHR34135:SF2">
    <property type="entry name" value="LYSOZYME"/>
    <property type="match status" value="1"/>
</dbReference>
<dbReference type="SUPFAM" id="SSF51445">
    <property type="entry name" value="(Trans)glycosidases"/>
    <property type="match status" value="1"/>
</dbReference>
<accession>A0A0C3E231</accession>
<keyword evidence="9" id="KW-1015">Disulfide bond</keyword>
<evidence type="ECO:0000313" key="15">
    <source>
        <dbReference type="EMBL" id="KIN08373.1"/>
    </source>
</evidence>
<dbReference type="GO" id="GO:0042742">
    <property type="term" value="P:defense response to bacterium"/>
    <property type="evidence" value="ECO:0007669"/>
    <property type="project" value="UniProtKB-KW"/>
</dbReference>
<dbReference type="Gene3D" id="3.20.20.80">
    <property type="entry name" value="Glycosidases"/>
    <property type="match status" value="1"/>
</dbReference>
<comment type="subcellular location">
    <subcellularLocation>
        <location evidence="2">Secreted</location>
    </subcellularLocation>
</comment>
<dbReference type="GO" id="GO:0016998">
    <property type="term" value="P:cell wall macromolecule catabolic process"/>
    <property type="evidence" value="ECO:0007669"/>
    <property type="project" value="InterPro"/>
</dbReference>
<comment type="similarity">
    <text evidence="3">Belongs to the glycosyl hydrolase 25 family.</text>
</comment>
<evidence type="ECO:0000256" key="11">
    <source>
        <dbReference type="ARBA" id="ARBA00055588"/>
    </source>
</evidence>
<evidence type="ECO:0000256" key="13">
    <source>
        <dbReference type="ARBA" id="ARBA00075474"/>
    </source>
</evidence>
<dbReference type="GO" id="GO:0003796">
    <property type="term" value="F:lysozyme activity"/>
    <property type="evidence" value="ECO:0007669"/>
    <property type="project" value="UniProtKB-EC"/>
</dbReference>
<reference evidence="16" key="2">
    <citation type="submission" date="2015-01" db="EMBL/GenBank/DDBJ databases">
        <title>Evolutionary Origins and Diversification of the Mycorrhizal Mutualists.</title>
        <authorList>
            <consortium name="DOE Joint Genome Institute"/>
            <consortium name="Mycorrhizal Genomics Consortium"/>
            <person name="Kohler A."/>
            <person name="Kuo A."/>
            <person name="Nagy L.G."/>
            <person name="Floudas D."/>
            <person name="Copeland A."/>
            <person name="Barry K.W."/>
            <person name="Cichocki N."/>
            <person name="Veneault-Fourrey C."/>
            <person name="LaButti K."/>
            <person name="Lindquist E.A."/>
            <person name="Lipzen A."/>
            <person name="Lundell T."/>
            <person name="Morin E."/>
            <person name="Murat C."/>
            <person name="Riley R."/>
            <person name="Ohm R."/>
            <person name="Sun H."/>
            <person name="Tunlid A."/>
            <person name="Henrissat B."/>
            <person name="Grigoriev I.V."/>
            <person name="Hibbett D.S."/>
            <person name="Martin F."/>
        </authorList>
    </citation>
    <scope>NUCLEOTIDE SEQUENCE [LARGE SCALE GENOMIC DNA]</scope>
    <source>
        <strain evidence="16">Zn</strain>
    </source>
</reference>
<evidence type="ECO:0000256" key="8">
    <source>
        <dbReference type="ARBA" id="ARBA00022801"/>
    </source>
</evidence>
<dbReference type="EC" id="3.2.1.17" evidence="4"/>
<dbReference type="GO" id="GO:0009253">
    <property type="term" value="P:peptidoglycan catabolic process"/>
    <property type="evidence" value="ECO:0007669"/>
    <property type="project" value="InterPro"/>
</dbReference>
<dbReference type="InterPro" id="IPR002053">
    <property type="entry name" value="Glyco_hydro_25"/>
</dbReference>
<organism evidence="15 16">
    <name type="scientific">Oidiodendron maius (strain Zn)</name>
    <dbReference type="NCBI Taxonomy" id="913774"/>
    <lineage>
        <taxon>Eukaryota</taxon>
        <taxon>Fungi</taxon>
        <taxon>Dikarya</taxon>
        <taxon>Ascomycota</taxon>
        <taxon>Pezizomycotina</taxon>
        <taxon>Leotiomycetes</taxon>
        <taxon>Leotiomycetes incertae sedis</taxon>
        <taxon>Myxotrichaceae</taxon>
        <taxon>Oidiodendron</taxon>
    </lineage>
</organism>
<keyword evidence="10" id="KW-0326">Glycosidase</keyword>
<keyword evidence="5" id="KW-0964">Secreted</keyword>
<dbReference type="HOGENOM" id="CLU_044973_4_0_1"/>
<evidence type="ECO:0000256" key="2">
    <source>
        <dbReference type="ARBA" id="ARBA00004613"/>
    </source>
</evidence>
<dbReference type="Proteomes" id="UP000054321">
    <property type="component" value="Unassembled WGS sequence"/>
</dbReference>
<keyword evidence="7" id="KW-0081">Bacteriolytic enzyme</keyword>
<dbReference type="Pfam" id="PF01183">
    <property type="entry name" value="Glyco_hydro_25"/>
    <property type="match status" value="1"/>
</dbReference>
<evidence type="ECO:0000256" key="6">
    <source>
        <dbReference type="ARBA" id="ARBA00022529"/>
    </source>
</evidence>
<keyword evidence="16" id="KW-1185">Reference proteome</keyword>
<evidence type="ECO:0000256" key="3">
    <source>
        <dbReference type="ARBA" id="ARBA00010646"/>
    </source>
</evidence>
<dbReference type="CDD" id="cd06412">
    <property type="entry name" value="GH25_CH-type"/>
    <property type="match status" value="1"/>
</dbReference>
<feature type="signal peptide" evidence="14">
    <location>
        <begin position="1"/>
        <end position="18"/>
    </location>
</feature>
<comment type="function">
    <text evidence="11">This enzyme has both lysozyme (acetylmuramidase) and diacetylmuramidase activities.</text>
</comment>
<dbReference type="EMBL" id="KN832870">
    <property type="protein sequence ID" value="KIN08373.1"/>
    <property type="molecule type" value="Genomic_DNA"/>
</dbReference>
<evidence type="ECO:0000256" key="7">
    <source>
        <dbReference type="ARBA" id="ARBA00022638"/>
    </source>
</evidence>